<dbReference type="Bgee" id="ENSOCUG00000034502">
    <property type="expression patterns" value="Expressed in prefrontal cortex and 3 other cell types or tissues"/>
</dbReference>
<reference evidence="3" key="2">
    <citation type="submission" date="2025-08" db="UniProtKB">
        <authorList>
            <consortium name="Ensembl"/>
        </authorList>
    </citation>
    <scope>IDENTIFICATION</scope>
    <source>
        <strain evidence="3">Thorbecke</strain>
    </source>
</reference>
<evidence type="ECO:0000313" key="3">
    <source>
        <dbReference type="Ensembl" id="ENSOCUP00000033801.1"/>
    </source>
</evidence>
<accession>A0A5F9CJC6</accession>
<dbReference type="Pfam" id="PF01352">
    <property type="entry name" value="KRAB"/>
    <property type="match status" value="1"/>
</dbReference>
<dbReference type="InterPro" id="IPR001909">
    <property type="entry name" value="KRAB"/>
</dbReference>
<protein>
    <submittedName>
        <fullName evidence="3">Uncharacterized protein</fullName>
    </submittedName>
</protein>
<evidence type="ECO:0000259" key="1">
    <source>
        <dbReference type="PROSITE" id="PS50805"/>
    </source>
</evidence>
<dbReference type="InParanoid" id="A0A5F9CJC6"/>
<dbReference type="Ensembl" id="ENSOCUT00000038351.1">
    <property type="protein sequence ID" value="ENSOCUP00000033801.1"/>
    <property type="gene ID" value="ENSOCUG00000034502.1"/>
</dbReference>
<proteinExistence type="predicted"/>
<dbReference type="AlphaFoldDB" id="A0A5F9CJC6"/>
<dbReference type="PROSITE" id="PS50806">
    <property type="entry name" value="KRAB_RELATED"/>
    <property type="match status" value="1"/>
</dbReference>
<dbReference type="PANTHER" id="PTHR23232">
    <property type="entry name" value="KRAB DOMAIN C2H2 ZINC FINGER"/>
    <property type="match status" value="1"/>
</dbReference>
<dbReference type="InterPro" id="IPR050169">
    <property type="entry name" value="Krueppel_C2H2_ZnF"/>
</dbReference>
<dbReference type="SUPFAM" id="SSF109640">
    <property type="entry name" value="KRAB domain (Kruppel-associated box)"/>
    <property type="match status" value="1"/>
</dbReference>
<dbReference type="InterPro" id="IPR003655">
    <property type="entry name" value="aKRAB"/>
</dbReference>
<organism evidence="3 4">
    <name type="scientific">Oryctolagus cuniculus</name>
    <name type="common">Rabbit</name>
    <dbReference type="NCBI Taxonomy" id="9986"/>
    <lineage>
        <taxon>Eukaryota</taxon>
        <taxon>Metazoa</taxon>
        <taxon>Chordata</taxon>
        <taxon>Craniata</taxon>
        <taxon>Vertebrata</taxon>
        <taxon>Euteleostomi</taxon>
        <taxon>Mammalia</taxon>
        <taxon>Eutheria</taxon>
        <taxon>Euarchontoglires</taxon>
        <taxon>Glires</taxon>
        <taxon>Lagomorpha</taxon>
        <taxon>Leporidae</taxon>
        <taxon>Oryctolagus</taxon>
    </lineage>
</organism>
<name>A0A5F9CJC6_RABIT</name>
<dbReference type="PROSITE" id="PS50805">
    <property type="entry name" value="KRAB"/>
    <property type="match status" value="1"/>
</dbReference>
<dbReference type="Gene3D" id="6.10.140.140">
    <property type="match status" value="1"/>
</dbReference>
<dbReference type="SMART" id="SM00349">
    <property type="entry name" value="KRAB"/>
    <property type="match status" value="1"/>
</dbReference>
<evidence type="ECO:0000313" key="4">
    <source>
        <dbReference type="Proteomes" id="UP000001811"/>
    </source>
</evidence>
<dbReference type="GeneTree" id="ENSGT00940000164367"/>
<reference evidence="3 4" key="1">
    <citation type="journal article" date="2011" name="Nature">
        <title>A high-resolution map of human evolutionary constraint using 29 mammals.</title>
        <authorList>
            <person name="Lindblad-Toh K."/>
            <person name="Garber M."/>
            <person name="Zuk O."/>
            <person name="Lin M.F."/>
            <person name="Parker B.J."/>
            <person name="Washietl S."/>
            <person name="Kheradpour P."/>
            <person name="Ernst J."/>
            <person name="Jordan G."/>
            <person name="Mauceli E."/>
            <person name="Ward L.D."/>
            <person name="Lowe C.B."/>
            <person name="Holloway A.K."/>
            <person name="Clamp M."/>
            <person name="Gnerre S."/>
            <person name="Alfoldi J."/>
            <person name="Beal K."/>
            <person name="Chang J."/>
            <person name="Clawson H."/>
            <person name="Cuff J."/>
            <person name="Di Palma F."/>
            <person name="Fitzgerald S."/>
            <person name="Flicek P."/>
            <person name="Guttman M."/>
            <person name="Hubisz M.J."/>
            <person name="Jaffe D.B."/>
            <person name="Jungreis I."/>
            <person name="Kent W.J."/>
            <person name="Kostka D."/>
            <person name="Lara M."/>
            <person name="Martins A.L."/>
            <person name="Massingham T."/>
            <person name="Moltke I."/>
            <person name="Raney B.J."/>
            <person name="Rasmussen M.D."/>
            <person name="Robinson J."/>
            <person name="Stark A."/>
            <person name="Vilella A.J."/>
            <person name="Wen J."/>
            <person name="Xie X."/>
            <person name="Zody M.C."/>
            <person name="Baldwin J."/>
            <person name="Bloom T."/>
            <person name="Chin C.W."/>
            <person name="Heiman D."/>
            <person name="Nicol R."/>
            <person name="Nusbaum C."/>
            <person name="Young S."/>
            <person name="Wilkinson J."/>
            <person name="Worley K.C."/>
            <person name="Kovar C.L."/>
            <person name="Muzny D.M."/>
            <person name="Gibbs R.A."/>
            <person name="Cree A."/>
            <person name="Dihn H.H."/>
            <person name="Fowler G."/>
            <person name="Jhangiani S."/>
            <person name="Joshi V."/>
            <person name="Lee S."/>
            <person name="Lewis L.R."/>
            <person name="Nazareth L.V."/>
            <person name="Okwuonu G."/>
            <person name="Santibanez J."/>
            <person name="Warren W.C."/>
            <person name="Mardis E.R."/>
            <person name="Weinstock G.M."/>
            <person name="Wilson R.K."/>
            <person name="Delehaunty K."/>
            <person name="Dooling D."/>
            <person name="Fronik C."/>
            <person name="Fulton L."/>
            <person name="Fulton B."/>
            <person name="Graves T."/>
            <person name="Minx P."/>
            <person name="Sodergren E."/>
            <person name="Birney E."/>
            <person name="Margulies E.H."/>
            <person name="Herrero J."/>
            <person name="Green E.D."/>
            <person name="Haussler D."/>
            <person name="Siepel A."/>
            <person name="Goldman N."/>
            <person name="Pollard K.S."/>
            <person name="Pedersen J.S."/>
            <person name="Lander E.S."/>
            <person name="Kellis M."/>
        </authorList>
    </citation>
    <scope>NUCLEOTIDE SEQUENCE [LARGE SCALE GENOMIC DNA]</scope>
    <source>
        <strain evidence="4">Thorbecke</strain>
    </source>
</reference>
<dbReference type="InterPro" id="IPR036051">
    <property type="entry name" value="KRAB_dom_sf"/>
</dbReference>
<feature type="domain" description="KRAB" evidence="1">
    <location>
        <begin position="15"/>
        <end position="86"/>
    </location>
</feature>
<dbReference type="CDD" id="cd07765">
    <property type="entry name" value="KRAB_A-box"/>
    <property type="match status" value="1"/>
</dbReference>
<dbReference type="PANTHER" id="PTHR23232:SF148">
    <property type="entry name" value="KRAB DOMAIN-CONTAINING PROTEIN"/>
    <property type="match status" value="1"/>
</dbReference>
<dbReference type="Proteomes" id="UP000001811">
    <property type="component" value="Unplaced"/>
</dbReference>
<evidence type="ECO:0000259" key="2">
    <source>
        <dbReference type="PROSITE" id="PS50806"/>
    </source>
</evidence>
<keyword evidence="4" id="KW-1185">Reference proteome</keyword>
<reference evidence="3" key="3">
    <citation type="submission" date="2025-09" db="UniProtKB">
        <authorList>
            <consortium name="Ensembl"/>
        </authorList>
    </citation>
    <scope>IDENTIFICATION</scope>
    <source>
        <strain evidence="3">Thorbecke</strain>
    </source>
</reference>
<dbReference type="GO" id="GO:0006355">
    <property type="term" value="P:regulation of DNA-templated transcription"/>
    <property type="evidence" value="ECO:0007669"/>
    <property type="project" value="InterPro"/>
</dbReference>
<feature type="domain" description="KRAB-related" evidence="2">
    <location>
        <begin position="12"/>
        <end position="72"/>
    </location>
</feature>
<sequence>MESRPPSCVLSQVMIAFEDLAVYFTWEEWQNMNQAQKILYRDVMLETYSSLFSLGHCRTKPDLIFKLEQGADVYITGREAKAEAVQQILTGVLSQVLLLKTACPVIQTQTFYSIYGDQYL</sequence>